<evidence type="ECO:0000313" key="1">
    <source>
        <dbReference type="EMBL" id="QQK06864.1"/>
    </source>
</evidence>
<dbReference type="RefSeq" id="WP_175751999.1">
    <property type="nucleotide sequence ID" value="NZ_CADEPR010000034.1"/>
</dbReference>
<reference evidence="1 2" key="1">
    <citation type="submission" date="2020-12" db="EMBL/GenBank/DDBJ databases">
        <title>Complete genome sequence of Burkholderia anthina BJQ0011.</title>
        <authorList>
            <person name="Xu Y."/>
        </authorList>
    </citation>
    <scope>NUCLEOTIDE SEQUENCE [LARGE SCALE GENOMIC DNA]</scope>
    <source>
        <strain evidence="1 2">BJQ0011</strain>
    </source>
</reference>
<organism evidence="1 2">
    <name type="scientific">Burkholderia anthina</name>
    <dbReference type="NCBI Taxonomy" id="179879"/>
    <lineage>
        <taxon>Bacteria</taxon>
        <taxon>Pseudomonadati</taxon>
        <taxon>Pseudomonadota</taxon>
        <taxon>Betaproteobacteria</taxon>
        <taxon>Burkholderiales</taxon>
        <taxon>Burkholderiaceae</taxon>
        <taxon>Burkholderia</taxon>
        <taxon>Burkholderia cepacia complex</taxon>
    </lineage>
</organism>
<protein>
    <submittedName>
        <fullName evidence="1">Uncharacterized protein</fullName>
    </submittedName>
</protein>
<sequence length="55" mass="6085">MMLIVFFVAAFFGIVVAMSRGVSRKADARLRAQYDAEGARGDVSRQLMRNAGYDV</sequence>
<accession>A0A7T6VMX4</accession>
<name>A0A7T6VMX4_9BURK</name>
<dbReference type="KEGG" id="bann:JFN94_20875"/>
<proteinExistence type="predicted"/>
<dbReference type="AlphaFoldDB" id="A0A7T6VMX4"/>
<evidence type="ECO:0000313" key="2">
    <source>
        <dbReference type="Proteomes" id="UP000596205"/>
    </source>
</evidence>
<gene>
    <name evidence="1" type="ORF">JFN94_20875</name>
</gene>
<dbReference type="Proteomes" id="UP000596205">
    <property type="component" value="Chromosome 2"/>
</dbReference>
<dbReference type="EMBL" id="CP066770">
    <property type="protein sequence ID" value="QQK06864.1"/>
    <property type="molecule type" value="Genomic_DNA"/>
</dbReference>